<comment type="caution">
    <text evidence="2">The sequence shown here is derived from an EMBL/GenBank/DDBJ whole genome shotgun (WGS) entry which is preliminary data.</text>
</comment>
<evidence type="ECO:0000313" key="3">
    <source>
        <dbReference type="Proteomes" id="UP001596220"/>
    </source>
</evidence>
<organism evidence="2 3">
    <name type="scientific">Saccharothrix lopnurensis</name>
    <dbReference type="NCBI Taxonomy" id="1670621"/>
    <lineage>
        <taxon>Bacteria</taxon>
        <taxon>Bacillati</taxon>
        <taxon>Actinomycetota</taxon>
        <taxon>Actinomycetes</taxon>
        <taxon>Pseudonocardiales</taxon>
        <taxon>Pseudonocardiaceae</taxon>
        <taxon>Saccharothrix</taxon>
    </lineage>
</organism>
<evidence type="ECO:0008006" key="4">
    <source>
        <dbReference type="Google" id="ProtNLM"/>
    </source>
</evidence>
<feature type="region of interest" description="Disordered" evidence="1">
    <location>
        <begin position="93"/>
        <end position="119"/>
    </location>
</feature>
<dbReference type="EMBL" id="JBHSQO010000064">
    <property type="protein sequence ID" value="MFC6094444.1"/>
    <property type="molecule type" value="Genomic_DNA"/>
</dbReference>
<gene>
    <name evidence="2" type="ORF">ACFP3R_34700</name>
</gene>
<protein>
    <recommendedName>
        <fullName evidence="4">Secreted protein</fullName>
    </recommendedName>
</protein>
<evidence type="ECO:0000313" key="2">
    <source>
        <dbReference type="EMBL" id="MFC6094444.1"/>
    </source>
</evidence>
<feature type="region of interest" description="Disordered" evidence="1">
    <location>
        <begin position="1"/>
        <end position="21"/>
    </location>
</feature>
<name>A0ABW1PGF7_9PSEU</name>
<accession>A0ABW1PGF7</accession>
<sequence>MSKRSSGRKAGQVPGRTGNRLPKPVAVTALALALASGCGGEAAHDCTLIGTAVGIAIDVRHPGVGDVAIEVCRDGSCATPVVVLHPSDRVGETTCSGTAPDDTCGARSEPTGERSGFAQVPDLPAEPVRVRLSLTDRSGSPLPAREIVVTPEMAYPNGPNCPAGGPQARISLGPDGSVTER</sequence>
<dbReference type="Proteomes" id="UP001596220">
    <property type="component" value="Unassembled WGS sequence"/>
</dbReference>
<proteinExistence type="predicted"/>
<reference evidence="3" key="1">
    <citation type="journal article" date="2019" name="Int. J. Syst. Evol. Microbiol.">
        <title>The Global Catalogue of Microorganisms (GCM) 10K type strain sequencing project: providing services to taxonomists for standard genome sequencing and annotation.</title>
        <authorList>
            <consortium name="The Broad Institute Genomics Platform"/>
            <consortium name="The Broad Institute Genome Sequencing Center for Infectious Disease"/>
            <person name="Wu L."/>
            <person name="Ma J."/>
        </authorList>
    </citation>
    <scope>NUCLEOTIDE SEQUENCE [LARGE SCALE GENOMIC DNA]</scope>
    <source>
        <strain evidence="3">CGMCC 4.7246</strain>
    </source>
</reference>
<evidence type="ECO:0000256" key="1">
    <source>
        <dbReference type="SAM" id="MobiDB-lite"/>
    </source>
</evidence>
<feature type="region of interest" description="Disordered" evidence="1">
    <location>
        <begin position="153"/>
        <end position="181"/>
    </location>
</feature>
<keyword evidence="3" id="KW-1185">Reference proteome</keyword>